<dbReference type="EMBL" id="CM042047">
    <property type="protein sequence ID" value="KAI3772318.1"/>
    <property type="molecule type" value="Genomic_DNA"/>
</dbReference>
<sequence>MTSFTSLSTIVFNLIDWVSALLSSSTSLDYGPDGVMPFLSCYFGPCPTLSRMTSEGVTDRLLKFQISNFESENLNPISDPNVKFQGLIEGLESKDWLKICDSLNDVRCTIRGKGFVDFSEGNEESKKCFNQYINHGFLCLYAVDHMIKLNRSGAYEKNFQILHNIWTWCVVSRPALLLE</sequence>
<accession>A0ACB9FMZ6</accession>
<keyword evidence="2" id="KW-1185">Reference proteome</keyword>
<evidence type="ECO:0000313" key="2">
    <source>
        <dbReference type="Proteomes" id="UP001055879"/>
    </source>
</evidence>
<name>A0ACB9FMZ6_ARCLA</name>
<evidence type="ECO:0000313" key="1">
    <source>
        <dbReference type="EMBL" id="KAI3772318.1"/>
    </source>
</evidence>
<protein>
    <submittedName>
        <fullName evidence="1">Uncharacterized protein</fullName>
    </submittedName>
</protein>
<reference evidence="2" key="1">
    <citation type="journal article" date="2022" name="Mol. Ecol. Resour.">
        <title>The genomes of chicory, endive, great burdock and yacon provide insights into Asteraceae palaeo-polyploidization history and plant inulin production.</title>
        <authorList>
            <person name="Fan W."/>
            <person name="Wang S."/>
            <person name="Wang H."/>
            <person name="Wang A."/>
            <person name="Jiang F."/>
            <person name="Liu H."/>
            <person name="Zhao H."/>
            <person name="Xu D."/>
            <person name="Zhang Y."/>
        </authorList>
    </citation>
    <scope>NUCLEOTIDE SEQUENCE [LARGE SCALE GENOMIC DNA]</scope>
    <source>
        <strain evidence="2">cv. Niubang</strain>
    </source>
</reference>
<gene>
    <name evidence="1" type="ORF">L6452_03500</name>
</gene>
<reference evidence="1 2" key="2">
    <citation type="journal article" date="2022" name="Mol. Ecol. Resour.">
        <title>The genomes of chicory, endive, great burdock and yacon provide insights into Asteraceae paleo-polyploidization history and plant inulin production.</title>
        <authorList>
            <person name="Fan W."/>
            <person name="Wang S."/>
            <person name="Wang H."/>
            <person name="Wang A."/>
            <person name="Jiang F."/>
            <person name="Liu H."/>
            <person name="Zhao H."/>
            <person name="Xu D."/>
            <person name="Zhang Y."/>
        </authorList>
    </citation>
    <scope>NUCLEOTIDE SEQUENCE [LARGE SCALE GENOMIC DNA]</scope>
    <source>
        <strain evidence="2">cv. Niubang</strain>
    </source>
</reference>
<organism evidence="1 2">
    <name type="scientific">Arctium lappa</name>
    <name type="common">Greater burdock</name>
    <name type="synonym">Lappa major</name>
    <dbReference type="NCBI Taxonomy" id="4217"/>
    <lineage>
        <taxon>Eukaryota</taxon>
        <taxon>Viridiplantae</taxon>
        <taxon>Streptophyta</taxon>
        <taxon>Embryophyta</taxon>
        <taxon>Tracheophyta</taxon>
        <taxon>Spermatophyta</taxon>
        <taxon>Magnoliopsida</taxon>
        <taxon>eudicotyledons</taxon>
        <taxon>Gunneridae</taxon>
        <taxon>Pentapetalae</taxon>
        <taxon>asterids</taxon>
        <taxon>campanulids</taxon>
        <taxon>Asterales</taxon>
        <taxon>Asteraceae</taxon>
        <taxon>Carduoideae</taxon>
        <taxon>Cardueae</taxon>
        <taxon>Arctiinae</taxon>
        <taxon>Arctium</taxon>
    </lineage>
</organism>
<comment type="caution">
    <text evidence="1">The sequence shown here is derived from an EMBL/GenBank/DDBJ whole genome shotgun (WGS) entry which is preliminary data.</text>
</comment>
<dbReference type="Proteomes" id="UP001055879">
    <property type="component" value="Linkage Group LG01"/>
</dbReference>
<proteinExistence type="predicted"/>